<evidence type="ECO:0000256" key="2">
    <source>
        <dbReference type="ARBA" id="ARBA00022679"/>
    </source>
</evidence>
<protein>
    <submittedName>
        <fullName evidence="4">Methyltransferase</fullName>
    </submittedName>
</protein>
<gene>
    <name evidence="4" type="ORF">GCM10017786_42690</name>
</gene>
<keyword evidence="1 4" id="KW-0489">Methyltransferase</keyword>
<dbReference type="GO" id="GO:0008168">
    <property type="term" value="F:methyltransferase activity"/>
    <property type="evidence" value="ECO:0007669"/>
    <property type="project" value="UniProtKB-KW"/>
</dbReference>
<feature type="domain" description="Methyltransferase" evidence="3">
    <location>
        <begin position="40"/>
        <end position="132"/>
    </location>
</feature>
<dbReference type="Pfam" id="PF13649">
    <property type="entry name" value="Methyltransf_25"/>
    <property type="match status" value="1"/>
</dbReference>
<dbReference type="SUPFAM" id="SSF53335">
    <property type="entry name" value="S-adenosyl-L-methionine-dependent methyltransferases"/>
    <property type="match status" value="1"/>
</dbReference>
<keyword evidence="2" id="KW-0808">Transferase</keyword>
<proteinExistence type="predicted"/>
<comment type="caution">
    <text evidence="4">The sequence shown here is derived from an EMBL/GenBank/DDBJ whole genome shotgun (WGS) entry which is preliminary data.</text>
</comment>
<reference evidence="5" key="1">
    <citation type="journal article" date="2019" name="Int. J. Syst. Evol. Microbiol.">
        <title>The Global Catalogue of Microorganisms (GCM) 10K type strain sequencing project: providing services to taxonomists for standard genome sequencing and annotation.</title>
        <authorList>
            <consortium name="The Broad Institute Genomics Platform"/>
            <consortium name="The Broad Institute Genome Sequencing Center for Infectious Disease"/>
            <person name="Wu L."/>
            <person name="Ma J."/>
        </authorList>
    </citation>
    <scope>NUCLEOTIDE SEQUENCE [LARGE SCALE GENOMIC DNA]</scope>
    <source>
        <strain evidence="5">CGMCC 4.7677</strain>
    </source>
</reference>
<dbReference type="CDD" id="cd02440">
    <property type="entry name" value="AdoMet_MTases"/>
    <property type="match status" value="1"/>
</dbReference>
<keyword evidence="5" id="KW-1185">Reference proteome</keyword>
<dbReference type="InterPro" id="IPR029063">
    <property type="entry name" value="SAM-dependent_MTases_sf"/>
</dbReference>
<evidence type="ECO:0000256" key="1">
    <source>
        <dbReference type="ARBA" id="ARBA00022603"/>
    </source>
</evidence>
<dbReference type="Proteomes" id="UP000605897">
    <property type="component" value="Unassembled WGS sequence"/>
</dbReference>
<evidence type="ECO:0000313" key="5">
    <source>
        <dbReference type="Proteomes" id="UP000605897"/>
    </source>
</evidence>
<evidence type="ECO:0000259" key="3">
    <source>
        <dbReference type="Pfam" id="PF13649"/>
    </source>
</evidence>
<dbReference type="EMBL" id="BNAU01000005">
    <property type="protein sequence ID" value="GHF04686.1"/>
    <property type="molecule type" value="Genomic_DNA"/>
</dbReference>
<dbReference type="PANTHER" id="PTHR43861">
    <property type="entry name" value="TRANS-ACONITATE 2-METHYLTRANSFERASE-RELATED"/>
    <property type="match status" value="1"/>
</dbReference>
<dbReference type="InterPro" id="IPR041698">
    <property type="entry name" value="Methyltransf_25"/>
</dbReference>
<accession>A0ABQ3J8N8</accession>
<dbReference type="RefSeq" id="WP_191246389.1">
    <property type="nucleotide sequence ID" value="NZ_BNAU01000005.1"/>
</dbReference>
<dbReference type="GO" id="GO:0032259">
    <property type="term" value="P:methylation"/>
    <property type="evidence" value="ECO:0007669"/>
    <property type="project" value="UniProtKB-KW"/>
</dbReference>
<dbReference type="PANTHER" id="PTHR43861:SF1">
    <property type="entry name" value="TRANS-ACONITATE 2-METHYLTRANSFERASE"/>
    <property type="match status" value="1"/>
</dbReference>
<organism evidence="4 5">
    <name type="scientific">Amycolatopsis deserti</name>
    <dbReference type="NCBI Taxonomy" id="185696"/>
    <lineage>
        <taxon>Bacteria</taxon>
        <taxon>Bacillati</taxon>
        <taxon>Actinomycetota</taxon>
        <taxon>Actinomycetes</taxon>
        <taxon>Pseudonocardiales</taxon>
        <taxon>Pseudonocardiaceae</taxon>
        <taxon>Amycolatopsis</taxon>
    </lineage>
</organism>
<name>A0ABQ3J8N8_9PSEU</name>
<evidence type="ECO:0000313" key="4">
    <source>
        <dbReference type="EMBL" id="GHF04686.1"/>
    </source>
</evidence>
<dbReference type="Gene3D" id="3.40.50.150">
    <property type="entry name" value="Vaccinia Virus protein VP39"/>
    <property type="match status" value="1"/>
</dbReference>
<sequence>MPDAIFAHARLAPIYDTFDGERDDLDLYLSIADELKAEHVLDVGCGTGSLAVLLAATGRTVVGVDPAEASLAVARAKDPDGKVTWIHGDATDLPPAGADLAAMTGNVAQVFLTDDDWSRTLAGIHAALRPGGHFVFETRRPDRRAWEDWAATSEPLVLDVPGTGPVERRLEVTDISLPLVSFRFTYRFLSDGEVVTSDSTLRFREREEIEKSLAAQGFRVSDVRDAPDRPGMEFVFLAQRD</sequence>